<dbReference type="PROSITE" id="PS50089">
    <property type="entry name" value="ZF_RING_2"/>
    <property type="match status" value="1"/>
</dbReference>
<feature type="domain" description="RING-type" evidence="6">
    <location>
        <begin position="160"/>
        <end position="199"/>
    </location>
</feature>
<evidence type="ECO:0000259" key="6">
    <source>
        <dbReference type="PROSITE" id="PS50089"/>
    </source>
</evidence>
<feature type="region of interest" description="Disordered" evidence="5">
    <location>
        <begin position="354"/>
        <end position="375"/>
    </location>
</feature>
<dbReference type="InterPro" id="IPR013083">
    <property type="entry name" value="Znf_RING/FYVE/PHD"/>
</dbReference>
<keyword evidence="3" id="KW-0862">Zinc</keyword>
<proteinExistence type="predicted"/>
<feature type="compositionally biased region" description="Basic residues" evidence="5">
    <location>
        <begin position="252"/>
        <end position="261"/>
    </location>
</feature>
<dbReference type="EMBL" id="HBIV01037167">
    <property type="protein sequence ID" value="CAE0674733.1"/>
    <property type="molecule type" value="Transcribed_RNA"/>
</dbReference>
<organism evidence="8">
    <name type="scientific">Lotharella globosa</name>
    <dbReference type="NCBI Taxonomy" id="91324"/>
    <lineage>
        <taxon>Eukaryota</taxon>
        <taxon>Sar</taxon>
        <taxon>Rhizaria</taxon>
        <taxon>Cercozoa</taxon>
        <taxon>Chlorarachniophyceae</taxon>
        <taxon>Lotharella</taxon>
    </lineage>
</organism>
<protein>
    <recommendedName>
        <fullName evidence="9">RING-type domain-containing protein</fullName>
    </recommendedName>
</protein>
<reference evidence="8" key="1">
    <citation type="submission" date="2021-01" db="EMBL/GenBank/DDBJ databases">
        <authorList>
            <person name="Corre E."/>
            <person name="Pelletier E."/>
            <person name="Niang G."/>
            <person name="Scheremetjew M."/>
            <person name="Finn R."/>
            <person name="Kale V."/>
            <person name="Holt S."/>
            <person name="Cochrane G."/>
            <person name="Meng A."/>
            <person name="Brown T."/>
            <person name="Cohen L."/>
        </authorList>
    </citation>
    <scope>NUCLEOTIDE SEQUENCE</scope>
    <source>
        <strain evidence="8">CCCM811</strain>
    </source>
</reference>
<feature type="compositionally biased region" description="Basic and acidic residues" evidence="5">
    <location>
        <begin position="358"/>
        <end position="370"/>
    </location>
</feature>
<dbReference type="PANTHER" id="PTHR45978:SF7">
    <property type="entry name" value="SPX DOMAIN-CONTAINING PROTEIN 4"/>
    <property type="match status" value="1"/>
</dbReference>
<evidence type="ECO:0000256" key="5">
    <source>
        <dbReference type="SAM" id="MobiDB-lite"/>
    </source>
</evidence>
<keyword evidence="2 4" id="KW-0863">Zinc-finger</keyword>
<keyword evidence="1" id="KW-0479">Metal-binding</keyword>
<dbReference type="PROSITE" id="PS51382">
    <property type="entry name" value="SPX"/>
    <property type="match status" value="1"/>
</dbReference>
<dbReference type="CDD" id="cd14447">
    <property type="entry name" value="SPX"/>
    <property type="match status" value="1"/>
</dbReference>
<dbReference type="AlphaFoldDB" id="A0A7S4DWP2"/>
<dbReference type="GO" id="GO:0008270">
    <property type="term" value="F:zinc ion binding"/>
    <property type="evidence" value="ECO:0007669"/>
    <property type="project" value="UniProtKB-KW"/>
</dbReference>
<dbReference type="Pfam" id="PF00097">
    <property type="entry name" value="zf-C3HC4"/>
    <property type="match status" value="1"/>
</dbReference>
<name>A0A7S4DWP2_9EUKA</name>
<dbReference type="InterPro" id="IPR018957">
    <property type="entry name" value="Znf_C3HC4_RING-type"/>
</dbReference>
<evidence type="ECO:0000313" key="8">
    <source>
        <dbReference type="EMBL" id="CAE0674733.1"/>
    </source>
</evidence>
<gene>
    <name evidence="8" type="ORF">LGLO00237_LOCUS26507</name>
</gene>
<evidence type="ECO:0000256" key="2">
    <source>
        <dbReference type="ARBA" id="ARBA00022771"/>
    </source>
</evidence>
<evidence type="ECO:0000256" key="1">
    <source>
        <dbReference type="ARBA" id="ARBA00022723"/>
    </source>
</evidence>
<sequence>MKFGKTLKKYSRPGWRYLNYKFLKQVIRLIHPGSSWADEHFRKTLLEEVHAVNKFFVAREAKLTQITSLYRQSKRDDPVAFQDLCKRTEELREYMIINYIAVLKILKKHDKVSKISFSKDILAVFLKQPIYKALKTSMLFTQTERFLKSCKNFSNVEKQCIICIESCVTPVRLPCGHEFCWECLARCVLSDITTCPLCRCEQSLNPVDLNISAILGAVDAHKYFPSNVDPVEIRKRDLRNSEGHSRTQNKQGKTKRLKCTHSSHTGKTSRSCSAVDLTSWIMDKKQLQALPAGRNLKPNPNPTSSSVFDLRGEIHFEMNGTDRPKMHAIVIETLPETPETNPARRKNPARKIGLAQKDSPDDTIIGREDQTDSANAPVAELSGVKRPLVVGLSPDAPLSFGGLEGDFDEWINNVMEEGFRVQNQNLMHTVCG</sequence>
<feature type="compositionally biased region" description="Basic and acidic residues" evidence="5">
    <location>
        <begin position="235"/>
        <end position="245"/>
    </location>
</feature>
<dbReference type="SMART" id="SM00184">
    <property type="entry name" value="RING"/>
    <property type="match status" value="1"/>
</dbReference>
<evidence type="ECO:0000256" key="3">
    <source>
        <dbReference type="ARBA" id="ARBA00022833"/>
    </source>
</evidence>
<dbReference type="InterPro" id="IPR001841">
    <property type="entry name" value="Znf_RING"/>
</dbReference>
<dbReference type="InterPro" id="IPR017907">
    <property type="entry name" value="Znf_RING_CS"/>
</dbReference>
<dbReference type="SUPFAM" id="SSF57850">
    <property type="entry name" value="RING/U-box"/>
    <property type="match status" value="1"/>
</dbReference>
<evidence type="ECO:0000256" key="4">
    <source>
        <dbReference type="PROSITE-ProRule" id="PRU00175"/>
    </source>
</evidence>
<accession>A0A7S4DWP2</accession>
<dbReference type="InterPro" id="IPR004331">
    <property type="entry name" value="SPX_dom"/>
</dbReference>
<dbReference type="PANTHER" id="PTHR45978">
    <property type="entry name" value="SPX DOMAIN-CONTAINING PROTEIN 3"/>
    <property type="match status" value="1"/>
</dbReference>
<evidence type="ECO:0008006" key="9">
    <source>
        <dbReference type="Google" id="ProtNLM"/>
    </source>
</evidence>
<dbReference type="PROSITE" id="PS00518">
    <property type="entry name" value="ZF_RING_1"/>
    <property type="match status" value="1"/>
</dbReference>
<evidence type="ECO:0000259" key="7">
    <source>
        <dbReference type="PROSITE" id="PS51382"/>
    </source>
</evidence>
<feature type="domain" description="SPX" evidence="7">
    <location>
        <begin position="1"/>
        <end position="123"/>
    </location>
</feature>
<dbReference type="Gene3D" id="3.30.40.10">
    <property type="entry name" value="Zinc/RING finger domain, C3HC4 (zinc finger)"/>
    <property type="match status" value="1"/>
</dbReference>
<dbReference type="InterPro" id="IPR031142">
    <property type="entry name" value="SPX_prot"/>
</dbReference>
<dbReference type="GO" id="GO:0016036">
    <property type="term" value="P:cellular response to phosphate starvation"/>
    <property type="evidence" value="ECO:0007669"/>
    <property type="project" value="InterPro"/>
</dbReference>
<feature type="region of interest" description="Disordered" evidence="5">
    <location>
        <begin position="235"/>
        <end position="266"/>
    </location>
</feature>